<feature type="domain" description="Ubiquitin-like" evidence="3">
    <location>
        <begin position="22"/>
        <end position="100"/>
    </location>
</feature>
<feature type="transmembrane region" description="Helical" evidence="2">
    <location>
        <begin position="6"/>
        <end position="26"/>
    </location>
</feature>
<keyword evidence="5" id="KW-1185">Reference proteome</keyword>
<dbReference type="InParanoid" id="A0A2G5ENK7"/>
<dbReference type="InterPro" id="IPR000626">
    <property type="entry name" value="Ubiquitin-like_dom"/>
</dbReference>
<dbReference type="InterPro" id="IPR029071">
    <property type="entry name" value="Ubiquitin-like_domsf"/>
</dbReference>
<sequence length="342" mass="37861">MLSVVVFKASFFLMFIFSAFQMLLFVQSNTGTGLETLCVNAELEDTTQSLKAQISVMMNTQVDELTLAYNDEILNDGLKLSNYGIVHESTIDCQITKRDDLNISDEGKVTGNESQGTVGNTGNESQGTVGNTEVSAQDEPVSIPIKENVLKFKAPRRAIPKSASFSGDGADSEQLLIARLKAEKEEKVFQSKLAAAIAKSHVVKYVSSEQEARDFLKAHTRFVAIVLPEQSFDKLLKVCLPASEAFNVAFVITHDETAARTLLHSDEIIGHCYVDSQKVTLYGTCVLVLIVHVFLLVCSLWVIEMLNLLLSFFETDSKLLETRQVFKFLRKIRGIEGANKSF</sequence>
<evidence type="ECO:0000313" key="5">
    <source>
        <dbReference type="Proteomes" id="UP000230069"/>
    </source>
</evidence>
<dbReference type="AlphaFoldDB" id="A0A2G5ENK7"/>
<protein>
    <recommendedName>
        <fullName evidence="3">Ubiquitin-like domain-containing protein</fullName>
    </recommendedName>
</protein>
<evidence type="ECO:0000256" key="2">
    <source>
        <dbReference type="SAM" id="Phobius"/>
    </source>
</evidence>
<keyword evidence="2" id="KW-1133">Transmembrane helix</keyword>
<feature type="region of interest" description="Disordered" evidence="1">
    <location>
        <begin position="104"/>
        <end position="136"/>
    </location>
</feature>
<gene>
    <name evidence="4" type="ORF">AQUCO_00600107v1</name>
</gene>
<evidence type="ECO:0000313" key="4">
    <source>
        <dbReference type="EMBL" id="PIA57147.1"/>
    </source>
</evidence>
<evidence type="ECO:0000256" key="1">
    <source>
        <dbReference type="SAM" id="MobiDB-lite"/>
    </source>
</evidence>
<dbReference type="Gene3D" id="3.10.20.90">
    <property type="entry name" value="Phosphatidylinositol 3-kinase Catalytic Subunit, Chain A, domain 1"/>
    <property type="match status" value="1"/>
</dbReference>
<feature type="compositionally biased region" description="Polar residues" evidence="1">
    <location>
        <begin position="111"/>
        <end position="135"/>
    </location>
</feature>
<evidence type="ECO:0000259" key="3">
    <source>
        <dbReference type="PROSITE" id="PS50053"/>
    </source>
</evidence>
<dbReference type="CDD" id="cd17039">
    <property type="entry name" value="Ubl_ubiquitin_like"/>
    <property type="match status" value="1"/>
</dbReference>
<dbReference type="Pfam" id="PF00240">
    <property type="entry name" value="ubiquitin"/>
    <property type="match status" value="1"/>
</dbReference>
<reference evidence="4 5" key="1">
    <citation type="submission" date="2017-09" db="EMBL/GenBank/DDBJ databases">
        <title>WGS assembly of Aquilegia coerulea Goldsmith.</title>
        <authorList>
            <person name="Hodges S."/>
            <person name="Kramer E."/>
            <person name="Nordborg M."/>
            <person name="Tomkins J."/>
            <person name="Borevitz J."/>
            <person name="Derieg N."/>
            <person name="Yan J."/>
            <person name="Mihaltcheva S."/>
            <person name="Hayes R.D."/>
            <person name="Rokhsar D."/>
        </authorList>
    </citation>
    <scope>NUCLEOTIDE SEQUENCE [LARGE SCALE GENOMIC DNA]</scope>
    <source>
        <strain evidence="5">cv. Goldsmith</strain>
    </source>
</reference>
<dbReference type="Proteomes" id="UP000230069">
    <property type="component" value="Unassembled WGS sequence"/>
</dbReference>
<name>A0A2G5ENK7_AQUCA</name>
<proteinExistence type="predicted"/>
<feature type="transmembrane region" description="Helical" evidence="2">
    <location>
        <begin position="279"/>
        <end position="303"/>
    </location>
</feature>
<dbReference type="PROSITE" id="PS50053">
    <property type="entry name" value="UBIQUITIN_2"/>
    <property type="match status" value="1"/>
</dbReference>
<dbReference type="EMBL" id="KZ305023">
    <property type="protein sequence ID" value="PIA57147.1"/>
    <property type="molecule type" value="Genomic_DNA"/>
</dbReference>
<keyword evidence="2" id="KW-0812">Transmembrane</keyword>
<organism evidence="4 5">
    <name type="scientific">Aquilegia coerulea</name>
    <name type="common">Rocky mountain columbine</name>
    <dbReference type="NCBI Taxonomy" id="218851"/>
    <lineage>
        <taxon>Eukaryota</taxon>
        <taxon>Viridiplantae</taxon>
        <taxon>Streptophyta</taxon>
        <taxon>Embryophyta</taxon>
        <taxon>Tracheophyta</taxon>
        <taxon>Spermatophyta</taxon>
        <taxon>Magnoliopsida</taxon>
        <taxon>Ranunculales</taxon>
        <taxon>Ranunculaceae</taxon>
        <taxon>Thalictroideae</taxon>
        <taxon>Aquilegia</taxon>
    </lineage>
</organism>
<dbReference type="SUPFAM" id="SSF54236">
    <property type="entry name" value="Ubiquitin-like"/>
    <property type="match status" value="1"/>
</dbReference>
<keyword evidence="2" id="KW-0472">Membrane</keyword>
<accession>A0A2G5ENK7</accession>